<comment type="caution">
    <text evidence="1">The sequence shown here is derived from an EMBL/GenBank/DDBJ whole genome shotgun (WGS) entry which is preliminary data.</text>
</comment>
<dbReference type="InterPro" id="IPR029033">
    <property type="entry name" value="His_PPase_superfam"/>
</dbReference>
<dbReference type="InterPro" id="IPR013078">
    <property type="entry name" value="His_Pase_superF_clade-1"/>
</dbReference>
<dbReference type="EMBL" id="JAMYZZ010000001">
    <property type="protein sequence ID" value="MCP1257160.1"/>
    <property type="molecule type" value="Genomic_DNA"/>
</dbReference>
<dbReference type="Gene3D" id="3.40.50.1240">
    <property type="entry name" value="Phosphoglycerate mutase-like"/>
    <property type="match status" value="1"/>
</dbReference>
<dbReference type="SMART" id="SM00855">
    <property type="entry name" value="PGAM"/>
    <property type="match status" value="1"/>
</dbReference>
<sequence>MPALPTPRRLILLRHAEAVPAELGSFSAESDMARPLTHDGERAAMRCGIWLRENGLTPDTALCSPAVRTQQTLAGVQNVLRPPVINNVFLCPEIYEAEPGALAMALWQVPPQARTVLLIGHNPGISEFARWLDNRNEMLDQGFAPASLAVFKMVGSDLVPDQSSWANCGSMSLVLHTFTRP</sequence>
<protein>
    <submittedName>
        <fullName evidence="1">Histidine phosphatase family protein</fullName>
    </submittedName>
</protein>
<gene>
    <name evidence="1" type="ORF">NKW50_00975</name>
</gene>
<keyword evidence="2" id="KW-1185">Reference proteome</keyword>
<evidence type="ECO:0000313" key="2">
    <source>
        <dbReference type="Proteomes" id="UP001523528"/>
    </source>
</evidence>
<proteinExistence type="predicted"/>
<name>A0ABT1EW61_9PROT</name>
<dbReference type="PANTHER" id="PTHR47623:SF1">
    <property type="entry name" value="OS09G0287300 PROTEIN"/>
    <property type="match status" value="1"/>
</dbReference>
<dbReference type="Proteomes" id="UP001523528">
    <property type="component" value="Unassembled WGS sequence"/>
</dbReference>
<dbReference type="PANTHER" id="PTHR47623">
    <property type="entry name" value="OS09G0287300 PROTEIN"/>
    <property type="match status" value="1"/>
</dbReference>
<dbReference type="SUPFAM" id="SSF53254">
    <property type="entry name" value="Phosphoglycerate mutase-like"/>
    <property type="match status" value="1"/>
</dbReference>
<organism evidence="1 2">
    <name type="scientific">Acetobacter lambici</name>
    <dbReference type="NCBI Taxonomy" id="1332824"/>
    <lineage>
        <taxon>Bacteria</taxon>
        <taxon>Pseudomonadati</taxon>
        <taxon>Pseudomonadota</taxon>
        <taxon>Alphaproteobacteria</taxon>
        <taxon>Acetobacterales</taxon>
        <taxon>Acetobacteraceae</taxon>
        <taxon>Acetobacter</taxon>
    </lineage>
</organism>
<evidence type="ECO:0000313" key="1">
    <source>
        <dbReference type="EMBL" id="MCP1257160.1"/>
    </source>
</evidence>
<dbReference type="CDD" id="cd07067">
    <property type="entry name" value="HP_PGM_like"/>
    <property type="match status" value="1"/>
</dbReference>
<dbReference type="Pfam" id="PF00300">
    <property type="entry name" value="His_Phos_1"/>
    <property type="match status" value="1"/>
</dbReference>
<reference evidence="1 2" key="1">
    <citation type="submission" date="2022-06" db="EMBL/GenBank/DDBJ databases">
        <title>Acetobacer genomes from food samples.</title>
        <authorList>
            <person name="Sombolestani A."/>
        </authorList>
    </citation>
    <scope>NUCLEOTIDE SEQUENCE [LARGE SCALE GENOMIC DNA]</scope>
    <source>
        <strain evidence="1 2">R-83285</strain>
    </source>
</reference>
<dbReference type="RefSeq" id="WP_165990524.1">
    <property type="nucleotide sequence ID" value="NZ_JAMYZY010000001.1"/>
</dbReference>
<accession>A0ABT1EW61</accession>